<feature type="region of interest" description="Disordered" evidence="2">
    <location>
        <begin position="1"/>
        <end position="21"/>
    </location>
</feature>
<dbReference type="PROSITE" id="PS51462">
    <property type="entry name" value="NUDIX"/>
    <property type="match status" value="1"/>
</dbReference>
<dbReference type="InterPro" id="IPR000086">
    <property type="entry name" value="NUDIX_hydrolase_dom"/>
</dbReference>
<accession>A0A8H4RXE2</accession>
<dbReference type="EMBL" id="JAAMPI010000031">
    <property type="protein sequence ID" value="KAF4637216.1"/>
    <property type="molecule type" value="Genomic_DNA"/>
</dbReference>
<dbReference type="GO" id="GO:0006754">
    <property type="term" value="P:ATP biosynthetic process"/>
    <property type="evidence" value="ECO:0007669"/>
    <property type="project" value="TreeGrafter"/>
</dbReference>
<dbReference type="Pfam" id="PF00293">
    <property type="entry name" value="NUDIX"/>
    <property type="match status" value="1"/>
</dbReference>
<keyword evidence="1" id="KW-0378">Hydrolase</keyword>
<proteinExistence type="predicted"/>
<dbReference type="PANTHER" id="PTHR21340">
    <property type="entry name" value="DIADENOSINE 5,5-P1,P4-TETRAPHOSPHATE PYROPHOSPHOHYDROLASE MUTT"/>
    <property type="match status" value="1"/>
</dbReference>
<dbReference type="SUPFAM" id="SSF55811">
    <property type="entry name" value="Nudix"/>
    <property type="match status" value="1"/>
</dbReference>
<feature type="domain" description="Nudix hydrolase" evidence="3">
    <location>
        <begin position="48"/>
        <end position="195"/>
    </location>
</feature>
<dbReference type="OrthoDB" id="276276at2759"/>
<protein>
    <recommendedName>
        <fullName evidence="3">Nudix hydrolase domain-containing protein</fullName>
    </recommendedName>
</protein>
<evidence type="ECO:0000313" key="5">
    <source>
        <dbReference type="Proteomes" id="UP000566819"/>
    </source>
</evidence>
<evidence type="ECO:0000313" key="4">
    <source>
        <dbReference type="EMBL" id="KAF4637216.1"/>
    </source>
</evidence>
<evidence type="ECO:0000259" key="3">
    <source>
        <dbReference type="PROSITE" id="PS51462"/>
    </source>
</evidence>
<feature type="compositionally biased region" description="Polar residues" evidence="2">
    <location>
        <begin position="1"/>
        <end position="14"/>
    </location>
</feature>
<name>A0A8H4RXE2_9HELO</name>
<gene>
    <name evidence="4" type="ORF">G7Y89_g866</name>
</gene>
<dbReference type="AlphaFoldDB" id="A0A8H4RXE2"/>
<dbReference type="GO" id="GO:0004081">
    <property type="term" value="F:bis(5'-nucleosyl)-tetraphosphatase (asymmetrical) activity"/>
    <property type="evidence" value="ECO:0007669"/>
    <property type="project" value="TreeGrafter"/>
</dbReference>
<dbReference type="Gene3D" id="3.90.79.10">
    <property type="entry name" value="Nucleoside Triphosphate Pyrophosphohydrolase"/>
    <property type="match status" value="1"/>
</dbReference>
<organism evidence="4 5">
    <name type="scientific">Cudoniella acicularis</name>
    <dbReference type="NCBI Taxonomy" id="354080"/>
    <lineage>
        <taxon>Eukaryota</taxon>
        <taxon>Fungi</taxon>
        <taxon>Dikarya</taxon>
        <taxon>Ascomycota</taxon>
        <taxon>Pezizomycotina</taxon>
        <taxon>Leotiomycetes</taxon>
        <taxon>Helotiales</taxon>
        <taxon>Tricladiaceae</taxon>
        <taxon>Cudoniella</taxon>
    </lineage>
</organism>
<dbReference type="InterPro" id="IPR015797">
    <property type="entry name" value="NUDIX_hydrolase-like_dom_sf"/>
</dbReference>
<evidence type="ECO:0000256" key="2">
    <source>
        <dbReference type="SAM" id="MobiDB-lite"/>
    </source>
</evidence>
<reference evidence="4 5" key="1">
    <citation type="submission" date="2020-03" db="EMBL/GenBank/DDBJ databases">
        <title>Draft Genome Sequence of Cudoniella acicularis.</title>
        <authorList>
            <person name="Buettner E."/>
            <person name="Kellner H."/>
        </authorList>
    </citation>
    <scope>NUCLEOTIDE SEQUENCE [LARGE SCALE GENOMIC DNA]</scope>
    <source>
        <strain evidence="4 5">DSM 108380</strain>
    </source>
</reference>
<dbReference type="PANTHER" id="PTHR21340:SF0">
    <property type="entry name" value="BIS(5'-NUCLEOSYL)-TETRAPHOSPHATASE [ASYMMETRICAL]"/>
    <property type="match status" value="1"/>
</dbReference>
<sequence>MTTPLPQLQPTVFTPPTKPGSKMVSLIQDRSYGIIALRLVPSSSPSPSPSPSASSEQAKPTTQNTQVLLIKQRTIYSSLPSYWTFPKGHPEYHDSSVKHTAIRELHEETNLTISLDDILTFRAQPEEAAVSFSEVYENPIRKVGKEVRYWAALVPGEQKVKIQEKEIEEARWCNWEEAKELITFGEGKKILRDVGVCLDEGPLALSNL</sequence>
<dbReference type="InterPro" id="IPR051325">
    <property type="entry name" value="Nudix_hydrolase_domain"/>
</dbReference>
<dbReference type="Proteomes" id="UP000566819">
    <property type="component" value="Unassembled WGS sequence"/>
</dbReference>
<evidence type="ECO:0000256" key="1">
    <source>
        <dbReference type="ARBA" id="ARBA00022801"/>
    </source>
</evidence>
<keyword evidence="5" id="KW-1185">Reference proteome</keyword>
<feature type="region of interest" description="Disordered" evidence="2">
    <location>
        <begin position="40"/>
        <end position="64"/>
    </location>
</feature>
<comment type="caution">
    <text evidence="4">The sequence shown here is derived from an EMBL/GenBank/DDBJ whole genome shotgun (WGS) entry which is preliminary data.</text>
</comment>
<dbReference type="GO" id="GO:0006167">
    <property type="term" value="P:AMP biosynthetic process"/>
    <property type="evidence" value="ECO:0007669"/>
    <property type="project" value="TreeGrafter"/>
</dbReference>